<evidence type="ECO:0000313" key="4">
    <source>
        <dbReference type="Proteomes" id="UP000625711"/>
    </source>
</evidence>
<keyword evidence="4" id="KW-1185">Reference proteome</keyword>
<reference evidence="3" key="1">
    <citation type="submission" date="2020-08" db="EMBL/GenBank/DDBJ databases">
        <title>Genome sequencing and assembly of the red palm weevil Rhynchophorus ferrugineus.</title>
        <authorList>
            <person name="Dias G.B."/>
            <person name="Bergman C.M."/>
            <person name="Manee M."/>
        </authorList>
    </citation>
    <scope>NUCLEOTIDE SEQUENCE</scope>
    <source>
        <strain evidence="3">AA-2017</strain>
        <tissue evidence="3">Whole larva</tissue>
    </source>
</reference>
<feature type="signal peptide" evidence="2">
    <location>
        <begin position="1"/>
        <end position="24"/>
    </location>
</feature>
<dbReference type="EMBL" id="JAACXV010011449">
    <property type="protein sequence ID" value="KAF7275065.1"/>
    <property type="molecule type" value="Genomic_DNA"/>
</dbReference>
<feature type="region of interest" description="Disordered" evidence="1">
    <location>
        <begin position="38"/>
        <end position="60"/>
    </location>
</feature>
<feature type="chain" id="PRO_5032294977" evidence="2">
    <location>
        <begin position="25"/>
        <end position="250"/>
    </location>
</feature>
<gene>
    <name evidence="3" type="ORF">GWI33_012219</name>
</gene>
<dbReference type="AlphaFoldDB" id="A0A834IBV9"/>
<dbReference type="Proteomes" id="UP000625711">
    <property type="component" value="Unassembled WGS sequence"/>
</dbReference>
<evidence type="ECO:0000256" key="1">
    <source>
        <dbReference type="SAM" id="MobiDB-lite"/>
    </source>
</evidence>
<comment type="caution">
    <text evidence="3">The sequence shown here is derived from an EMBL/GenBank/DDBJ whole genome shotgun (WGS) entry which is preliminary data.</text>
</comment>
<proteinExistence type="predicted"/>
<organism evidence="3 4">
    <name type="scientific">Rhynchophorus ferrugineus</name>
    <name type="common">Red palm weevil</name>
    <name type="synonym">Curculio ferrugineus</name>
    <dbReference type="NCBI Taxonomy" id="354439"/>
    <lineage>
        <taxon>Eukaryota</taxon>
        <taxon>Metazoa</taxon>
        <taxon>Ecdysozoa</taxon>
        <taxon>Arthropoda</taxon>
        <taxon>Hexapoda</taxon>
        <taxon>Insecta</taxon>
        <taxon>Pterygota</taxon>
        <taxon>Neoptera</taxon>
        <taxon>Endopterygota</taxon>
        <taxon>Coleoptera</taxon>
        <taxon>Polyphaga</taxon>
        <taxon>Cucujiformia</taxon>
        <taxon>Curculionidae</taxon>
        <taxon>Dryophthorinae</taxon>
        <taxon>Rhynchophorus</taxon>
    </lineage>
</organism>
<name>A0A834IBV9_RHYFE</name>
<feature type="compositionally biased region" description="Basic and acidic residues" evidence="1">
    <location>
        <begin position="49"/>
        <end position="60"/>
    </location>
</feature>
<evidence type="ECO:0000256" key="2">
    <source>
        <dbReference type="SAM" id="SignalP"/>
    </source>
</evidence>
<dbReference type="OrthoDB" id="6424205at2759"/>
<sequence length="250" mass="28891">MTKISVAFLLISLLLFIVVERTESSDIDTNKEKPVSPMWFGPRIGRRKRNEDNYRNEKDPDNFLDIDTPFYITAREASSSFIPRMGRDSGESLNGWLDNRDFVLTKPVSNRASSQSIRGVGRGFTRITLLLVIQKSETSGVYSVPPKDKQETPIWFGPRIGRRKRNHEPTNQHDENDEEYFIDTGSPLVLTLRDGKKHFIPRLGRNSEESWHENPEAITSRLNRATYFTNRNLTKIGYSQIYPRLGRELD</sequence>
<accession>A0A834IBV9</accession>
<evidence type="ECO:0000313" key="3">
    <source>
        <dbReference type="EMBL" id="KAF7275065.1"/>
    </source>
</evidence>
<protein>
    <submittedName>
        <fullName evidence="3">Uncharacterized protein</fullName>
    </submittedName>
</protein>
<keyword evidence="2" id="KW-0732">Signal</keyword>